<evidence type="ECO:0000256" key="7">
    <source>
        <dbReference type="ARBA" id="ARBA00022723"/>
    </source>
</evidence>
<evidence type="ECO:0000256" key="5">
    <source>
        <dbReference type="ARBA" id="ARBA00022630"/>
    </source>
</evidence>
<evidence type="ECO:0000256" key="1">
    <source>
        <dbReference type="ARBA" id="ARBA00001974"/>
    </source>
</evidence>
<feature type="binding site" evidence="17">
    <location>
        <position position="77"/>
    </location>
    <ligand>
        <name>[2Fe-2S] cluster</name>
        <dbReference type="ChEBI" id="CHEBI:190135"/>
        <label>1</label>
    </ligand>
</feature>
<feature type="binding site" evidence="16">
    <location>
        <position position="1017"/>
    </location>
    <ligand>
        <name>substrate</name>
    </ligand>
</feature>
<evidence type="ECO:0000313" key="21">
    <source>
        <dbReference type="EMBL" id="EPE36705.1"/>
    </source>
</evidence>
<keyword evidence="22" id="KW-1185">Reference proteome</keyword>
<evidence type="ECO:0000256" key="3">
    <source>
        <dbReference type="ARBA" id="ARBA00006849"/>
    </source>
</evidence>
<dbReference type="OMA" id="QCRWKVG"/>
<evidence type="ECO:0000256" key="9">
    <source>
        <dbReference type="ARBA" id="ARBA00023002"/>
    </source>
</evidence>
<feature type="region of interest" description="Disordered" evidence="18">
    <location>
        <begin position="247"/>
        <end position="329"/>
    </location>
</feature>
<dbReference type="Gene3D" id="3.30.390.50">
    <property type="entry name" value="CO dehydrogenase flavoprotein, C-terminal domain"/>
    <property type="match status" value="1"/>
</dbReference>
<comment type="subcellular location">
    <subcellularLocation>
        <location evidence="2">Peroxisome</location>
    </subcellularLocation>
</comment>
<feature type="binding site" evidence="17">
    <location>
        <position position="69"/>
    </location>
    <ligand>
        <name>[2Fe-2S] cluster</name>
        <dbReference type="ChEBI" id="CHEBI:190135"/>
        <label>1</label>
    </ligand>
</feature>
<dbReference type="Gene3D" id="3.90.1170.50">
    <property type="entry name" value="Aldehyde oxidase/xanthine dehydrogenase, a/b hammerhead"/>
    <property type="match status" value="1"/>
</dbReference>
<dbReference type="Gene3D" id="3.30.465.10">
    <property type="match status" value="1"/>
</dbReference>
<dbReference type="RefSeq" id="XP_008076020.1">
    <property type="nucleotide sequence ID" value="XM_008077829.1"/>
</dbReference>
<dbReference type="Pfam" id="PF01799">
    <property type="entry name" value="Fer2_2"/>
    <property type="match status" value="1"/>
</dbReference>
<evidence type="ECO:0000256" key="16">
    <source>
        <dbReference type="PIRSR" id="PIRSR000127-2"/>
    </source>
</evidence>
<dbReference type="InterPro" id="IPR016169">
    <property type="entry name" value="FAD-bd_PCMH_sub2"/>
</dbReference>
<dbReference type="Proteomes" id="UP000016922">
    <property type="component" value="Unassembled WGS sequence"/>
</dbReference>
<dbReference type="FunFam" id="3.30.365.10:FF:000004">
    <property type="entry name" value="Xanthine dehydrogenase oxidase"/>
    <property type="match status" value="1"/>
</dbReference>
<dbReference type="InterPro" id="IPR016166">
    <property type="entry name" value="FAD-bd_PCMH"/>
</dbReference>
<dbReference type="InterPro" id="IPR036884">
    <property type="entry name" value="2Fe-2S-bd_dom_sf"/>
</dbReference>
<dbReference type="Gene3D" id="1.10.150.120">
    <property type="entry name" value="[2Fe-2S]-binding domain"/>
    <property type="match status" value="1"/>
</dbReference>
<feature type="active site" description="Proton acceptor" evidence="15">
    <location>
        <position position="1409"/>
    </location>
</feature>
<dbReference type="FunFam" id="3.10.20.30:FF:000012">
    <property type="entry name" value="Xanthine dehydrogenase/oxidase"/>
    <property type="match status" value="1"/>
</dbReference>
<dbReference type="GO" id="GO:0016491">
    <property type="term" value="F:oxidoreductase activity"/>
    <property type="evidence" value="ECO:0007669"/>
    <property type="project" value="UniProtKB-KW"/>
</dbReference>
<evidence type="ECO:0000256" key="15">
    <source>
        <dbReference type="PIRSR" id="PIRSR000127-1"/>
    </source>
</evidence>
<keyword evidence="10 17" id="KW-0408">Iron</keyword>
<keyword evidence="9" id="KW-0560">Oxidoreductase</keyword>
<keyword evidence="5" id="KW-0285">Flavoprotein</keyword>
<dbReference type="PANTHER" id="PTHR45444">
    <property type="entry name" value="XANTHINE DEHYDROGENASE"/>
    <property type="match status" value="1"/>
</dbReference>
<feature type="binding site" evidence="17">
    <location>
        <position position="1218"/>
    </location>
    <ligand>
        <name>Mo-molybdopterin</name>
        <dbReference type="ChEBI" id="CHEBI:71302"/>
    </ligand>
    <ligandPart>
        <name>Mo</name>
        <dbReference type="ChEBI" id="CHEBI:28685"/>
    </ligandPart>
</feature>
<dbReference type="KEGG" id="glz:GLAREA_08868"/>
<dbReference type="PROSITE" id="PS00197">
    <property type="entry name" value="2FE2S_FER_1"/>
    <property type="match status" value="1"/>
</dbReference>
<dbReference type="InterPro" id="IPR012675">
    <property type="entry name" value="Beta-grasp_dom_sf"/>
</dbReference>
<evidence type="ECO:0000256" key="18">
    <source>
        <dbReference type="SAM" id="MobiDB-lite"/>
    </source>
</evidence>
<dbReference type="InterPro" id="IPR008274">
    <property type="entry name" value="AldOxase/xan_DH_MoCoBD1"/>
</dbReference>
<evidence type="ECO:0000259" key="19">
    <source>
        <dbReference type="PROSITE" id="PS51085"/>
    </source>
</evidence>
<keyword evidence="6 17" id="KW-0001">2Fe-2S</keyword>
<dbReference type="SUPFAM" id="SSF47741">
    <property type="entry name" value="CO dehydrogenase ISP C-domain like"/>
    <property type="match status" value="1"/>
</dbReference>
<organism evidence="21 22">
    <name type="scientific">Glarea lozoyensis (strain ATCC 20868 / MF5171)</name>
    <dbReference type="NCBI Taxonomy" id="1116229"/>
    <lineage>
        <taxon>Eukaryota</taxon>
        <taxon>Fungi</taxon>
        <taxon>Dikarya</taxon>
        <taxon>Ascomycota</taxon>
        <taxon>Pezizomycotina</taxon>
        <taxon>Leotiomycetes</taxon>
        <taxon>Helotiales</taxon>
        <taxon>Helotiaceae</taxon>
        <taxon>Glarea</taxon>
    </lineage>
</organism>
<comment type="cofactor">
    <cofactor evidence="14">
        <name>[2Fe-2S] cluster</name>
        <dbReference type="ChEBI" id="CHEBI:190135"/>
    </cofactor>
</comment>
<comment type="cofactor">
    <cofactor evidence="1 16">
        <name>FAD</name>
        <dbReference type="ChEBI" id="CHEBI:57692"/>
    </cofactor>
</comment>
<feature type="binding site" evidence="16">
    <location>
        <position position="1051"/>
    </location>
    <ligand>
        <name>substrate</name>
    </ligand>
</feature>
<name>S3DG71_GLAL2</name>
<keyword evidence="12" id="KW-0520">NAD</keyword>
<feature type="binding site" evidence="17">
    <location>
        <position position="183"/>
    </location>
    <ligand>
        <name>[2Fe-2S] cluster</name>
        <dbReference type="ChEBI" id="CHEBI:190135"/>
        <label>2</label>
    </ligand>
</feature>
<feature type="binding site" evidence="17">
    <location>
        <position position="935"/>
    </location>
    <ligand>
        <name>Mo-molybdopterin</name>
        <dbReference type="ChEBI" id="CHEBI:71302"/>
    </ligand>
    <ligandPart>
        <name>Mo</name>
        <dbReference type="ChEBI" id="CHEBI:28685"/>
    </ligandPart>
</feature>
<dbReference type="Pfam" id="PF02738">
    <property type="entry name" value="MoCoBD_1"/>
    <property type="match status" value="1"/>
</dbReference>
<dbReference type="FunFam" id="3.30.365.10:FF:000003">
    <property type="entry name" value="Aldehyde oxidase 1"/>
    <property type="match status" value="1"/>
</dbReference>
<dbReference type="STRING" id="1116229.S3DG71"/>
<dbReference type="OrthoDB" id="8300278at2759"/>
<feature type="binding site" evidence="16">
    <location>
        <position position="502"/>
    </location>
    <ligand>
        <name>FAD</name>
        <dbReference type="ChEBI" id="CHEBI:57692"/>
    </ligand>
</feature>
<dbReference type="EMBL" id="KE145352">
    <property type="protein sequence ID" value="EPE36705.1"/>
    <property type="molecule type" value="Genomic_DNA"/>
</dbReference>
<keyword evidence="4 17" id="KW-0500">Molybdenum</keyword>
<feature type="binding site" evidence="16">
    <location>
        <position position="566"/>
    </location>
    <ligand>
        <name>FAD</name>
        <dbReference type="ChEBI" id="CHEBI:57692"/>
    </ligand>
</feature>
<reference evidence="21 22" key="1">
    <citation type="journal article" date="2013" name="BMC Genomics">
        <title>Genomics-driven discovery of the pneumocandin biosynthetic gene cluster in the fungus Glarea lozoyensis.</title>
        <authorList>
            <person name="Chen L."/>
            <person name="Yue Q."/>
            <person name="Zhang X."/>
            <person name="Xiang M."/>
            <person name="Wang C."/>
            <person name="Li S."/>
            <person name="Che Y."/>
            <person name="Ortiz-Lopez F.J."/>
            <person name="Bills G.F."/>
            <person name="Liu X."/>
            <person name="An Z."/>
        </authorList>
    </citation>
    <scope>NUCLEOTIDE SEQUENCE [LARGE SCALE GENOMIC DNA]</scope>
    <source>
        <strain evidence="22">ATCC 20868 / MF5171</strain>
    </source>
</reference>
<dbReference type="InterPro" id="IPR036856">
    <property type="entry name" value="Ald_Oxase/Xan_DH_a/b_sf"/>
</dbReference>
<feature type="domain" description="2Fe-2S ferredoxin-type" evidence="19">
    <location>
        <begin position="30"/>
        <end position="118"/>
    </location>
</feature>
<keyword evidence="8 16" id="KW-0274">FAD</keyword>
<dbReference type="HOGENOM" id="CLU_001681_1_2_1"/>
<dbReference type="GO" id="GO:0005777">
    <property type="term" value="C:peroxisome"/>
    <property type="evidence" value="ECO:0007669"/>
    <property type="project" value="UniProtKB-SubCell"/>
</dbReference>
<feature type="binding site" evidence="17">
    <location>
        <position position="139"/>
    </location>
    <ligand>
        <name>[2Fe-2S] cluster</name>
        <dbReference type="ChEBI" id="CHEBI:190135"/>
        <label>2</label>
    </ligand>
</feature>
<feature type="compositionally biased region" description="Basic and acidic residues" evidence="18">
    <location>
        <begin position="253"/>
        <end position="265"/>
    </location>
</feature>
<dbReference type="FunFam" id="3.30.365.10:FF:000002">
    <property type="entry name" value="Xanthine dehydrogenase oxidase"/>
    <property type="match status" value="1"/>
</dbReference>
<proteinExistence type="inferred from homology"/>
<dbReference type="SMART" id="SM01092">
    <property type="entry name" value="CO_deh_flav_C"/>
    <property type="match status" value="1"/>
</dbReference>
<comment type="cofactor">
    <cofactor evidence="17">
        <name>[2Fe-2S] cluster</name>
        <dbReference type="ChEBI" id="CHEBI:190135"/>
    </cofactor>
    <text evidence="17">Binds 2 [2Fe-2S] clusters.</text>
</comment>
<feature type="binding site" evidence="17">
    <location>
        <position position="1049"/>
    </location>
    <ligand>
        <name>Mo-molybdopterin</name>
        <dbReference type="ChEBI" id="CHEBI:71302"/>
    </ligand>
    <ligandPart>
        <name>Mo</name>
        <dbReference type="ChEBI" id="CHEBI:28685"/>
    </ligandPart>
</feature>
<evidence type="ECO:0000259" key="20">
    <source>
        <dbReference type="PROSITE" id="PS51387"/>
    </source>
</evidence>
<comment type="cofactor">
    <cofactor evidence="17">
        <name>Mo-molybdopterin</name>
        <dbReference type="ChEBI" id="CHEBI:71302"/>
    </cofactor>
    <text evidence="17">Binds 1 Mo-molybdopterin (Mo-MPT) cofactor per subunit.</text>
</comment>
<dbReference type="SUPFAM" id="SSF56003">
    <property type="entry name" value="Molybdenum cofactor-binding domain"/>
    <property type="match status" value="1"/>
</dbReference>
<feature type="binding site" evidence="16">
    <location>
        <begin position="489"/>
        <end position="493"/>
    </location>
    <ligand>
        <name>FAD</name>
        <dbReference type="ChEBI" id="CHEBI:57692"/>
    </ligand>
</feature>
<dbReference type="InterPro" id="IPR002888">
    <property type="entry name" value="2Fe-2S-bd"/>
</dbReference>
<keyword evidence="13" id="KW-0576">Peroxisome</keyword>
<evidence type="ECO:0000256" key="12">
    <source>
        <dbReference type="ARBA" id="ARBA00023027"/>
    </source>
</evidence>
<dbReference type="PROSITE" id="PS51085">
    <property type="entry name" value="2FE2S_FER_2"/>
    <property type="match status" value="1"/>
</dbReference>
<feature type="binding site" evidence="17">
    <location>
        <position position="100"/>
    </location>
    <ligand>
        <name>[2Fe-2S] cluster</name>
        <dbReference type="ChEBI" id="CHEBI:190135"/>
        <label>1</label>
    </ligand>
</feature>
<dbReference type="InterPro" id="IPR006058">
    <property type="entry name" value="2Fe2S_fd_BS"/>
</dbReference>
<dbReference type="PROSITE" id="PS51387">
    <property type="entry name" value="FAD_PCMH"/>
    <property type="match status" value="1"/>
</dbReference>
<dbReference type="GO" id="GO:0005506">
    <property type="term" value="F:iron ion binding"/>
    <property type="evidence" value="ECO:0007669"/>
    <property type="project" value="InterPro"/>
</dbReference>
<dbReference type="InterPro" id="IPR005107">
    <property type="entry name" value="CO_DH_flav_C"/>
</dbReference>
<evidence type="ECO:0000256" key="11">
    <source>
        <dbReference type="ARBA" id="ARBA00023014"/>
    </source>
</evidence>
<evidence type="ECO:0000256" key="14">
    <source>
        <dbReference type="ARBA" id="ARBA00034078"/>
    </source>
</evidence>
<dbReference type="Pfam" id="PF00111">
    <property type="entry name" value="Fer2"/>
    <property type="match status" value="1"/>
</dbReference>
<dbReference type="Gene3D" id="3.30.365.10">
    <property type="entry name" value="Aldehyde oxidase/xanthine dehydrogenase, molybdopterin binding domain"/>
    <property type="match status" value="4"/>
</dbReference>
<keyword evidence="11 17" id="KW-0411">Iron-sulfur</keyword>
<dbReference type="InterPro" id="IPR001041">
    <property type="entry name" value="2Fe-2S_ferredoxin-type"/>
</dbReference>
<feature type="binding site" evidence="16">
    <location>
        <position position="479"/>
    </location>
    <ligand>
        <name>FAD</name>
        <dbReference type="ChEBI" id="CHEBI:57692"/>
    </ligand>
</feature>
<evidence type="ECO:0000256" key="13">
    <source>
        <dbReference type="ARBA" id="ARBA00023140"/>
    </source>
</evidence>
<accession>S3DG71</accession>
<dbReference type="InterPro" id="IPR016167">
    <property type="entry name" value="FAD-bd_PCMH_sub1"/>
</dbReference>
<keyword evidence="7 17" id="KW-0479">Metal-binding</keyword>
<dbReference type="SUPFAM" id="SSF55447">
    <property type="entry name" value="CO dehydrogenase flavoprotein C-terminal domain-like"/>
    <property type="match status" value="1"/>
</dbReference>
<evidence type="ECO:0000313" key="22">
    <source>
        <dbReference type="Proteomes" id="UP000016922"/>
    </source>
</evidence>
<dbReference type="GO" id="GO:0051537">
    <property type="term" value="F:2 iron, 2 sulfur cluster binding"/>
    <property type="evidence" value="ECO:0007669"/>
    <property type="project" value="UniProtKB-KW"/>
</dbReference>
<feature type="domain" description="FAD-binding PCMH-type" evidence="20">
    <location>
        <begin position="364"/>
        <end position="556"/>
    </location>
</feature>
<feature type="binding site" evidence="16">
    <location>
        <position position="939"/>
    </location>
    <ligand>
        <name>substrate</name>
    </ligand>
</feature>
<dbReference type="PIRSF" id="PIRSF000127">
    <property type="entry name" value="Xanthine_DH"/>
    <property type="match status" value="1"/>
</dbReference>
<dbReference type="InterPro" id="IPR037165">
    <property type="entry name" value="AldOxase/xan_DH_Mopterin-bd_sf"/>
</dbReference>
<dbReference type="Pfam" id="PF20256">
    <property type="entry name" value="MoCoBD_2"/>
    <property type="match status" value="1"/>
</dbReference>
<evidence type="ECO:0000256" key="10">
    <source>
        <dbReference type="ARBA" id="ARBA00023004"/>
    </source>
</evidence>
<dbReference type="InterPro" id="IPR002346">
    <property type="entry name" value="Mopterin_DH_FAD-bd"/>
</dbReference>
<dbReference type="Gene3D" id="3.10.20.30">
    <property type="match status" value="1"/>
</dbReference>
<dbReference type="InterPro" id="IPR036318">
    <property type="entry name" value="FAD-bd_PCMH-like_sf"/>
</dbReference>
<dbReference type="InterPro" id="IPR036010">
    <property type="entry name" value="2Fe-2S_ferredoxin-like_sf"/>
</dbReference>
<feature type="compositionally biased region" description="Low complexity" evidence="18">
    <location>
        <begin position="266"/>
        <end position="284"/>
    </location>
</feature>
<comment type="similarity">
    <text evidence="3">Belongs to the xanthine dehydrogenase family.</text>
</comment>
<dbReference type="eggNOG" id="KOG0430">
    <property type="taxonomic scope" value="Eukaryota"/>
</dbReference>
<evidence type="ECO:0000256" key="8">
    <source>
        <dbReference type="ARBA" id="ARBA00022827"/>
    </source>
</evidence>
<sequence length="1477" mass="162209">MALPFTTSKPEVPVAFEKLQSLIESEFTESTLHFYMNGTKVELPNPNPDWTLLDFIRSQHGTKGTKLGCGEGGCGACTVVLQTLDTKQKGKLKHMAVNACLFPLVGVVGKHLITIEGLGNVENPHPLQERIAKMHGSQCGFCTPGIVMSLYALIRSSYDPISKVFKLSASDVELEGHLDGNLCRCTGYKPILTAAKTFIIEDLNGKVDESHADRTLEMAVAQDGSDVPYRSDCIPKDILNQPTNSCGRAGGCCRDKSRSQSRDISENTSSSRESASDGASSASSPTFEETEISVAEFGMPIKSRARDPPDGKEGEGAKTETNLEAPPPTIEEHDLKIKFIPYVPSTELIYPPLLRKFDHKPICYGTSKKIWLRPTTINQLLKLKNLDPTIKLVGGASEVQIEVKFKNAPYAICVYISEIPELAEMIIPQTDEEINAMSELVIGANTNLTELGYACELLYPRLGKRAFVLEACRKQLRYFAGRQIRNTASLAGNLVTASPISDMNPVLLAAGAKIVIESINGGEVALPIEKFFVSYRKTNLPSDAIITKIRIPIPPNDVAEVVKAYKQAKRKDDDIAIVTAAFRVRLDGDGKVEDICLAYGGMAPLTVQAEKTKLALGGLKWYDPRTLDAGLHALRQDFNLPFSVPGGMATYRKTLALSFFFRFWHEVVKELNLGTVDEDLISEIHRGISSGGRDDHNPYEQRVVGKQVPHLSALKQNTGEAEYLDDMPRQDRELFGALVLSAKAHARFEADWTPAIGPGLALGYVDVHSISAEQNLWGSVRKDEPFFADGLVESHGQTIGMVYAETALQAQQAAKLVKITYEELPFILTIDEAIEAKSFCQHGRMLKKGIAIDGSIEDAFAKCDKIVTGVTRMGGQEHFYLETNAALVIPHMEDGHMEVWSSTQNTMETQEFVSQVTGVPSNRINARVKRMGGAFGGKESRSVPIASICAIAAKKEKRPVRIMLSREEDMMTTGQRHPFQARWKVGVMNDGKLVALDADIYNNAGYSYDMSGAVMDRCCTHVDNCYEIPNVFVRGHVCKTNTHSNTAFRGFGGPQAMFIAESYMTAVAEELNMSIDDLRVMNLYKQGDRTPFLQEVDEDWHIPQLFKEIKEECKYEERKAAVAEFNKTHKWRKRGIAMLPTKFGLSFATALHLNQAGASVKIFADGSILLHHGGTEMGQGLYTKMAQICAQALSVPLSAIYTQDTSTHQIPNASPTAASSGSDLNGMAILDACTQLNTRLAPFRAQFGASAPIKTLAHAAYLARVNLAATGFWKMPRIGYVWGEYDTERVKPMYYYFTQGVACSEIELDVLTGSHTVLRTDIKMDIGRSINPGIDYGQIEGAFIQGLGLFTMEETLWLRSGELATRGPSTYKIPGFGDIPQVFNVKFLKGVEGGWKGIRSVQSSKGVGEPPVFLGASVFFALREAVRDASRENGVRGRLVLDSPATAERLRGAVGDEILKLGWVEEKGEKGWFVSVA</sequence>
<feature type="binding site" evidence="17">
    <location>
        <position position="74"/>
    </location>
    <ligand>
        <name>[2Fe-2S] cluster</name>
        <dbReference type="ChEBI" id="CHEBI:190135"/>
        <label>1</label>
    </ligand>
</feature>
<dbReference type="SUPFAM" id="SSF54665">
    <property type="entry name" value="CO dehydrogenase molybdoprotein N-domain-like"/>
    <property type="match status" value="1"/>
</dbReference>
<dbReference type="GeneID" id="19467916"/>
<evidence type="ECO:0000256" key="4">
    <source>
        <dbReference type="ARBA" id="ARBA00022505"/>
    </source>
</evidence>
<dbReference type="Pfam" id="PF01315">
    <property type="entry name" value="Ald_Xan_dh_C"/>
    <property type="match status" value="1"/>
</dbReference>
<gene>
    <name evidence="21" type="ORF">GLAREA_08868</name>
</gene>
<dbReference type="InterPro" id="IPR000674">
    <property type="entry name" value="Ald_Oxase/Xan_DH_a/b"/>
</dbReference>
<feature type="binding site" evidence="17">
    <location>
        <position position="185"/>
    </location>
    <ligand>
        <name>[2Fe-2S] cluster</name>
        <dbReference type="ChEBI" id="CHEBI:190135"/>
        <label>2</label>
    </ligand>
</feature>
<dbReference type="InterPro" id="IPR016208">
    <property type="entry name" value="Ald_Oxase/xanthine_DH-like"/>
</dbReference>
<evidence type="ECO:0000256" key="2">
    <source>
        <dbReference type="ARBA" id="ARBA00004275"/>
    </source>
</evidence>
<dbReference type="SMART" id="SM01008">
    <property type="entry name" value="Ald_Xan_dh_C"/>
    <property type="match status" value="1"/>
</dbReference>
<evidence type="ECO:0000256" key="6">
    <source>
        <dbReference type="ARBA" id="ARBA00022714"/>
    </source>
</evidence>
<evidence type="ECO:0000256" key="17">
    <source>
        <dbReference type="PIRSR" id="PIRSR000127-3"/>
    </source>
</evidence>
<dbReference type="GO" id="GO:0071949">
    <property type="term" value="F:FAD binding"/>
    <property type="evidence" value="ECO:0007669"/>
    <property type="project" value="InterPro"/>
</dbReference>
<feature type="binding site" evidence="17">
    <location>
        <position position="904"/>
    </location>
    <ligand>
        <name>Mo-molybdopterin</name>
        <dbReference type="ChEBI" id="CHEBI:71302"/>
    </ligand>
    <ligandPart>
        <name>Mo</name>
        <dbReference type="ChEBI" id="CHEBI:28685"/>
    </ligandPart>
</feature>
<feature type="binding site" evidence="16">
    <location>
        <begin position="392"/>
        <end position="399"/>
    </location>
    <ligand>
        <name>FAD</name>
        <dbReference type="ChEBI" id="CHEBI:57692"/>
    </ligand>
</feature>
<dbReference type="Pfam" id="PF00941">
    <property type="entry name" value="FAD_binding_5"/>
    <property type="match status" value="1"/>
</dbReference>
<dbReference type="PANTHER" id="PTHR45444:SF3">
    <property type="entry name" value="XANTHINE DEHYDROGENASE"/>
    <property type="match status" value="1"/>
</dbReference>
<feature type="compositionally biased region" description="Basic and acidic residues" evidence="18">
    <location>
        <begin position="304"/>
        <end position="318"/>
    </location>
</feature>
<dbReference type="Gene3D" id="3.30.43.10">
    <property type="entry name" value="Uridine Diphospho-n-acetylenolpyruvylglucosamine Reductase, domain 2"/>
    <property type="match status" value="1"/>
</dbReference>
<dbReference type="SUPFAM" id="SSF56176">
    <property type="entry name" value="FAD-binding/transporter-associated domain-like"/>
    <property type="match status" value="1"/>
</dbReference>
<dbReference type="InterPro" id="IPR036683">
    <property type="entry name" value="CO_DH_flav_C_dom_sf"/>
</dbReference>
<dbReference type="InterPro" id="IPR046867">
    <property type="entry name" value="AldOxase/xan_DH_MoCoBD2"/>
</dbReference>
<dbReference type="Pfam" id="PF03450">
    <property type="entry name" value="CO_deh_flav_C"/>
    <property type="match status" value="1"/>
</dbReference>
<protein>
    <submittedName>
        <fullName evidence="21">Molybdenum cofactor-binding protein</fullName>
    </submittedName>
</protein>
<dbReference type="SUPFAM" id="SSF54292">
    <property type="entry name" value="2Fe-2S ferredoxin-like"/>
    <property type="match status" value="1"/>
</dbReference>
<feature type="binding site" evidence="17">
    <location>
        <position position="142"/>
    </location>
    <ligand>
        <name>[2Fe-2S] cluster</name>
        <dbReference type="ChEBI" id="CHEBI:190135"/>
        <label>2</label>
    </ligand>
</feature>